<feature type="domain" description="Response regulatory" evidence="5">
    <location>
        <begin position="4"/>
        <end position="123"/>
    </location>
</feature>
<dbReference type="RefSeq" id="WP_124320350.1">
    <property type="nucleotide sequence ID" value="NZ_CP027753.1"/>
</dbReference>
<dbReference type="EMBL" id="CP027753">
    <property type="protein sequence ID" value="AZE48361.1"/>
    <property type="molecule type" value="Genomic_DNA"/>
</dbReference>
<evidence type="ECO:0000256" key="3">
    <source>
        <dbReference type="PROSITE-ProRule" id="PRU00169"/>
    </source>
</evidence>
<dbReference type="Pfam" id="PF00072">
    <property type="entry name" value="Response_reg"/>
    <property type="match status" value="1"/>
</dbReference>
<dbReference type="InterPro" id="IPR036388">
    <property type="entry name" value="WH-like_DNA-bd_sf"/>
</dbReference>
<dbReference type="SMART" id="SM00448">
    <property type="entry name" value="REC"/>
    <property type="match status" value="1"/>
</dbReference>
<evidence type="ECO:0000313" key="6">
    <source>
        <dbReference type="EMBL" id="AZE48361.1"/>
    </source>
</evidence>
<name>A0A3G7TNA0_9PSED</name>
<dbReference type="PRINTS" id="PR00038">
    <property type="entry name" value="HTHLUXR"/>
</dbReference>
<dbReference type="PROSITE" id="PS50043">
    <property type="entry name" value="HTH_LUXR_2"/>
    <property type="match status" value="1"/>
</dbReference>
<dbReference type="InterPro" id="IPR011006">
    <property type="entry name" value="CheY-like_superfamily"/>
</dbReference>
<dbReference type="PROSITE" id="PS00622">
    <property type="entry name" value="HTH_LUXR_1"/>
    <property type="match status" value="1"/>
</dbReference>
<dbReference type="SUPFAM" id="SSF52172">
    <property type="entry name" value="CheY-like"/>
    <property type="match status" value="1"/>
</dbReference>
<dbReference type="PANTHER" id="PTHR43214">
    <property type="entry name" value="TWO-COMPONENT RESPONSE REGULATOR"/>
    <property type="match status" value="1"/>
</dbReference>
<evidence type="ECO:0000313" key="7">
    <source>
        <dbReference type="Proteomes" id="UP000268048"/>
    </source>
</evidence>
<dbReference type="GO" id="GO:0000160">
    <property type="term" value="P:phosphorelay signal transduction system"/>
    <property type="evidence" value="ECO:0007669"/>
    <property type="project" value="InterPro"/>
</dbReference>
<proteinExistence type="predicted"/>
<organism evidence="6 7">
    <name type="scientific">Pseudomonas chlororaphis</name>
    <dbReference type="NCBI Taxonomy" id="587753"/>
    <lineage>
        <taxon>Bacteria</taxon>
        <taxon>Pseudomonadati</taxon>
        <taxon>Pseudomonadota</taxon>
        <taxon>Gammaproteobacteria</taxon>
        <taxon>Pseudomonadales</taxon>
        <taxon>Pseudomonadaceae</taxon>
        <taxon>Pseudomonas</taxon>
    </lineage>
</organism>
<dbReference type="SUPFAM" id="SSF46894">
    <property type="entry name" value="C-terminal effector domain of the bipartite response regulators"/>
    <property type="match status" value="1"/>
</dbReference>
<dbReference type="InterPro" id="IPR058245">
    <property type="entry name" value="NreC/VraR/RcsB-like_REC"/>
</dbReference>
<accession>A0A3G7TNA0</accession>
<dbReference type="InterPro" id="IPR039420">
    <property type="entry name" value="WalR-like"/>
</dbReference>
<dbReference type="AlphaFoldDB" id="A0A3G7TNA0"/>
<gene>
    <name evidence="6" type="ORF">C4K04_2689</name>
</gene>
<dbReference type="Gene3D" id="1.10.10.10">
    <property type="entry name" value="Winged helix-like DNA-binding domain superfamily/Winged helix DNA-binding domain"/>
    <property type="match status" value="1"/>
</dbReference>
<evidence type="ECO:0000259" key="4">
    <source>
        <dbReference type="PROSITE" id="PS50043"/>
    </source>
</evidence>
<dbReference type="CDD" id="cd06170">
    <property type="entry name" value="LuxR_C_like"/>
    <property type="match status" value="1"/>
</dbReference>
<dbReference type="Pfam" id="PF00196">
    <property type="entry name" value="GerE"/>
    <property type="match status" value="1"/>
</dbReference>
<keyword evidence="1 3" id="KW-0597">Phosphoprotein</keyword>
<dbReference type="CDD" id="cd17535">
    <property type="entry name" value="REC_NarL-like"/>
    <property type="match status" value="1"/>
</dbReference>
<dbReference type="GO" id="GO:0006355">
    <property type="term" value="P:regulation of DNA-templated transcription"/>
    <property type="evidence" value="ECO:0007669"/>
    <property type="project" value="InterPro"/>
</dbReference>
<dbReference type="InterPro" id="IPR016032">
    <property type="entry name" value="Sig_transdc_resp-reg_C-effctor"/>
</dbReference>
<dbReference type="SMART" id="SM00421">
    <property type="entry name" value="HTH_LUXR"/>
    <property type="match status" value="1"/>
</dbReference>
<keyword evidence="2" id="KW-0238">DNA-binding</keyword>
<dbReference type="PROSITE" id="PS50110">
    <property type="entry name" value="RESPONSE_REGULATORY"/>
    <property type="match status" value="1"/>
</dbReference>
<feature type="domain" description="HTH luxR-type" evidence="4">
    <location>
        <begin position="147"/>
        <end position="212"/>
    </location>
</feature>
<dbReference type="Gene3D" id="3.40.50.2300">
    <property type="match status" value="1"/>
</dbReference>
<dbReference type="GO" id="GO:0003677">
    <property type="term" value="F:DNA binding"/>
    <property type="evidence" value="ECO:0007669"/>
    <property type="project" value="UniProtKB-KW"/>
</dbReference>
<dbReference type="PANTHER" id="PTHR43214:SF17">
    <property type="entry name" value="TRANSCRIPTIONAL REGULATORY PROTEIN RCSB"/>
    <property type="match status" value="1"/>
</dbReference>
<dbReference type="InterPro" id="IPR001789">
    <property type="entry name" value="Sig_transdc_resp-reg_receiver"/>
</dbReference>
<evidence type="ECO:0000259" key="5">
    <source>
        <dbReference type="PROSITE" id="PS50110"/>
    </source>
</evidence>
<evidence type="ECO:0000256" key="1">
    <source>
        <dbReference type="ARBA" id="ARBA00022553"/>
    </source>
</evidence>
<dbReference type="InterPro" id="IPR000792">
    <property type="entry name" value="Tscrpt_reg_LuxR_C"/>
</dbReference>
<evidence type="ECO:0000256" key="2">
    <source>
        <dbReference type="ARBA" id="ARBA00023125"/>
    </source>
</evidence>
<feature type="modified residue" description="4-aspartylphosphate" evidence="3">
    <location>
        <position position="55"/>
    </location>
</feature>
<reference evidence="6 7" key="1">
    <citation type="submission" date="2018-03" db="EMBL/GenBank/DDBJ databases">
        <title>Diversity of phytobeneficial traits revealed by whole-genome analysis of worldwide-isolated phenazine-producing Pseudomonas spp.</title>
        <authorList>
            <person name="Biessy A."/>
            <person name="Novinscak A."/>
            <person name="Blom J."/>
            <person name="Leger G."/>
            <person name="Thomashow L.S."/>
            <person name="Cazorla F.M."/>
            <person name="Josic D."/>
            <person name="Filion M."/>
        </authorList>
    </citation>
    <scope>NUCLEOTIDE SEQUENCE [LARGE SCALE GENOMIC DNA]</scope>
    <source>
        <strain evidence="6 7">B25</strain>
    </source>
</reference>
<protein>
    <submittedName>
        <fullName evidence="6">Two-component transcriptional response regulator, LuxR family</fullName>
    </submittedName>
</protein>
<sequence length="215" mass="23305">MQVRIILADDHPIFLLGLRAVLSSNKDFSVVGEATSPKELLELLAQEDCDLLVTDFMMPADNQNDGLRLIERVRRLHPALPVIVVTMLHNPALFTSILGRGVKGLLSKSSLSHELPAAIKAASAGKLFIAQPVKNAIAMVGGCGADHLVQKEELSPRELEVIRLLASGLASREIARLLNRSKQTVSAQKVSAMRKLGITNDAAFFIYAQEHGLLS</sequence>
<dbReference type="Proteomes" id="UP000268048">
    <property type="component" value="Chromosome"/>
</dbReference>